<evidence type="ECO:0000256" key="1">
    <source>
        <dbReference type="SAM" id="MobiDB-lite"/>
    </source>
</evidence>
<dbReference type="SUPFAM" id="SSF56219">
    <property type="entry name" value="DNase I-like"/>
    <property type="match status" value="1"/>
</dbReference>
<feature type="compositionally biased region" description="Basic and acidic residues" evidence="1">
    <location>
        <begin position="67"/>
        <end position="79"/>
    </location>
</feature>
<protein>
    <recommendedName>
        <fullName evidence="2">Reverse transcriptase domain-containing protein</fullName>
    </recommendedName>
</protein>
<sequence length="1125" mass="129133">MKSVDLDTSEVISIAHDVIYNDNDESISVENCRTENSNKRKHSSGTASPKIASEVIKVPVSKKARKQTGESAKHPEKKSAPTKNKSPNIDVEADIHIDTELTPDTVVMTKMISKLSADMRTMFSDVNDRISTLEEKLEQKLTQKFNQILDKRVNSESSKIRKDVNKIVDALRSDIDQDLKVVEDKLDGVSKTVGEIGSRATNQAQDISKNVIIRNLPEGRNENLKLKVAALFTEGLKIARIGTFNVERKINKSGRDGVVVVSCKSRDDRESILSAKNKLKVSRQYSNIYIHPDMTLQQRIESENMRVLAKTLKSVNPDLRVRGSRLVDESARSDSQSNVRSNRRREHNSHTGSYDRHSSTSRHRDSSDYRTQRSSYNESFDRRSSRHNSIAETHLKKDEVLIVNDFKWFGHNRNGIHKNAKCGSGGVGFLIKDYLTEIFDIGILDQSFEGILWLYLHHRLSNFRFNICVCYLPPDHSTRQVDKELFFDTLISQVYEFQNDGLFYICGDFNSRCGDEYDYIPGVDCINMRSVIDFTHTINGLETNEVSQGNIDQVYTDFCAIVSEEMNQKLHSKVIVMSDSMYCNKRKRIKKPWWNDNLSVFFNDMCCAEKLWKKGKLSRVSCVELKSSFVSKRRVFDREVQKAKRKYWYTLQQELLLESKTDQQTFWKKIGKIGIASERKTLIPMEVVDANGNVSSNIDDVLLKWKSDYADLLNQTGNQVTTDRNIPVDHSPAVLTESDFLLTEEISFEEVFNVVCKSKRGKASGVDNIPADVLCNQNCIIFLHRLFNWCFKTGKVPEMWNNIIINPIPKNNMSDKRDPLNYRGIALAPASYKLYCNILNLRLSQWVEDNKSLVDDQNGFRKGRSTIDQISSLTSLVDVRKKLRKSTFCAFIDFKKAYDTINRTLLWEKLTSLGVDVKMCMAIKSLYNGVRCSIRVNSFNTDWFTVNCGLKQGCPLSPLLFNIFINELAVYLKSFDFGVDIGGEKVCILLYADDIVLLANTENELQNLLDELYHWCTDNKMTINSLMSRMIDNYIEEWKCIVSSSSSRRGNGRNKLRTYNIFKKEYVDENYCKMGHKSREKLGETFGRLLSIHDRGHKSREELGETFKRLLSIHDRGHKSREELV</sequence>
<dbReference type="SUPFAM" id="SSF56672">
    <property type="entry name" value="DNA/RNA polymerases"/>
    <property type="match status" value="1"/>
</dbReference>
<evidence type="ECO:0000313" key="4">
    <source>
        <dbReference type="Proteomes" id="UP000683360"/>
    </source>
</evidence>
<dbReference type="AlphaFoldDB" id="A0A8S3R0G8"/>
<feature type="compositionally biased region" description="Basic and acidic residues" evidence="1">
    <location>
        <begin position="353"/>
        <end position="371"/>
    </location>
</feature>
<evidence type="ECO:0000313" key="3">
    <source>
        <dbReference type="EMBL" id="CAG2202434.1"/>
    </source>
</evidence>
<feature type="region of interest" description="Disordered" evidence="1">
    <location>
        <begin position="323"/>
        <end position="383"/>
    </location>
</feature>
<dbReference type="PANTHER" id="PTHR19446">
    <property type="entry name" value="REVERSE TRANSCRIPTASES"/>
    <property type="match status" value="1"/>
</dbReference>
<dbReference type="Proteomes" id="UP000683360">
    <property type="component" value="Unassembled WGS sequence"/>
</dbReference>
<dbReference type="Gene3D" id="3.30.70.270">
    <property type="match status" value="1"/>
</dbReference>
<dbReference type="InterPro" id="IPR043128">
    <property type="entry name" value="Rev_trsase/Diguanyl_cyclase"/>
</dbReference>
<accession>A0A8S3R0G8</accession>
<dbReference type="EMBL" id="CAJPWZ010000889">
    <property type="protein sequence ID" value="CAG2202434.1"/>
    <property type="molecule type" value="Genomic_DNA"/>
</dbReference>
<dbReference type="InterPro" id="IPR000477">
    <property type="entry name" value="RT_dom"/>
</dbReference>
<feature type="domain" description="Reverse transcriptase" evidence="2">
    <location>
        <begin position="789"/>
        <end position="1043"/>
    </location>
</feature>
<dbReference type="Pfam" id="PF00078">
    <property type="entry name" value="RVT_1"/>
    <property type="match status" value="1"/>
</dbReference>
<dbReference type="CDD" id="cd01650">
    <property type="entry name" value="RT_nLTR_like"/>
    <property type="match status" value="1"/>
</dbReference>
<feature type="compositionally biased region" description="Basic and acidic residues" evidence="1">
    <location>
        <begin position="323"/>
        <end position="332"/>
    </location>
</feature>
<feature type="region of interest" description="Disordered" evidence="1">
    <location>
        <begin position="32"/>
        <end position="96"/>
    </location>
</feature>
<name>A0A8S3R0G8_MYTED</name>
<dbReference type="InterPro" id="IPR043502">
    <property type="entry name" value="DNA/RNA_pol_sf"/>
</dbReference>
<comment type="caution">
    <text evidence="3">The sequence shown here is derived from an EMBL/GenBank/DDBJ whole genome shotgun (WGS) entry which is preliminary data.</text>
</comment>
<dbReference type="PROSITE" id="PS50878">
    <property type="entry name" value="RT_POL"/>
    <property type="match status" value="1"/>
</dbReference>
<gene>
    <name evidence="3" type="ORF">MEDL_17012</name>
</gene>
<reference evidence="3" key="1">
    <citation type="submission" date="2021-03" db="EMBL/GenBank/DDBJ databases">
        <authorList>
            <person name="Bekaert M."/>
        </authorList>
    </citation>
    <scope>NUCLEOTIDE SEQUENCE</scope>
</reference>
<evidence type="ECO:0000259" key="2">
    <source>
        <dbReference type="PROSITE" id="PS50878"/>
    </source>
</evidence>
<keyword evidence="4" id="KW-1185">Reference proteome</keyword>
<organism evidence="3 4">
    <name type="scientific">Mytilus edulis</name>
    <name type="common">Blue mussel</name>
    <dbReference type="NCBI Taxonomy" id="6550"/>
    <lineage>
        <taxon>Eukaryota</taxon>
        <taxon>Metazoa</taxon>
        <taxon>Spiralia</taxon>
        <taxon>Lophotrochozoa</taxon>
        <taxon>Mollusca</taxon>
        <taxon>Bivalvia</taxon>
        <taxon>Autobranchia</taxon>
        <taxon>Pteriomorphia</taxon>
        <taxon>Mytilida</taxon>
        <taxon>Mytiloidea</taxon>
        <taxon>Mytilidae</taxon>
        <taxon>Mytilinae</taxon>
        <taxon>Mytilus</taxon>
    </lineage>
</organism>
<dbReference type="InterPro" id="IPR036691">
    <property type="entry name" value="Endo/exonu/phosph_ase_sf"/>
</dbReference>
<dbReference type="Gene3D" id="3.60.10.10">
    <property type="entry name" value="Endonuclease/exonuclease/phosphatase"/>
    <property type="match status" value="1"/>
</dbReference>
<dbReference type="OrthoDB" id="6629108at2759"/>
<proteinExistence type="predicted"/>